<proteinExistence type="predicted"/>
<dbReference type="OrthoDB" id="9984778at2759"/>
<accession>A0A9N9LNR9</accession>
<reference evidence="1" key="1">
    <citation type="submission" date="2021-07" db="EMBL/GenBank/DDBJ databases">
        <authorList>
            <person name="Durling M."/>
        </authorList>
    </citation>
    <scope>NUCLEOTIDE SEQUENCE</scope>
</reference>
<name>A0A9N9LNR9_9HELO</name>
<dbReference type="Proteomes" id="UP000701801">
    <property type="component" value="Unassembled WGS sequence"/>
</dbReference>
<comment type="caution">
    <text evidence="1">The sequence shown here is derived from an EMBL/GenBank/DDBJ whole genome shotgun (WGS) entry which is preliminary data.</text>
</comment>
<evidence type="ECO:0000313" key="2">
    <source>
        <dbReference type="Proteomes" id="UP000701801"/>
    </source>
</evidence>
<dbReference type="AlphaFoldDB" id="A0A9N9LNR9"/>
<sequence>MCRGIIRLIENTGPWEVISLKSLLTYPRSNSERVNWLLDQASLFDGPAIGLFDHALAQAPRVPSQIFMNRQLYMKRETVVEVQRSMRVLEQLCVGTEFSPTPRIFPGVVRTVDFSAALDGREARNSDQDAAAAPSLNSSA</sequence>
<evidence type="ECO:0000313" key="1">
    <source>
        <dbReference type="EMBL" id="CAG8977103.1"/>
    </source>
</evidence>
<dbReference type="EMBL" id="CAJVRM010000205">
    <property type="protein sequence ID" value="CAG8977103.1"/>
    <property type="molecule type" value="Genomic_DNA"/>
</dbReference>
<gene>
    <name evidence="1" type="ORF">HYALB_00011348</name>
</gene>
<keyword evidence="2" id="KW-1185">Reference proteome</keyword>
<organism evidence="1 2">
    <name type="scientific">Hymenoscyphus albidus</name>
    <dbReference type="NCBI Taxonomy" id="595503"/>
    <lineage>
        <taxon>Eukaryota</taxon>
        <taxon>Fungi</taxon>
        <taxon>Dikarya</taxon>
        <taxon>Ascomycota</taxon>
        <taxon>Pezizomycotina</taxon>
        <taxon>Leotiomycetes</taxon>
        <taxon>Helotiales</taxon>
        <taxon>Helotiaceae</taxon>
        <taxon>Hymenoscyphus</taxon>
    </lineage>
</organism>
<protein>
    <submittedName>
        <fullName evidence="1">Uncharacterized protein</fullName>
    </submittedName>
</protein>